<gene>
    <name evidence="3" type="ORF">HYPBUDRAFT_244153</name>
</gene>
<feature type="region of interest" description="Disordered" evidence="1">
    <location>
        <begin position="141"/>
        <end position="163"/>
    </location>
</feature>
<dbReference type="Proteomes" id="UP000095085">
    <property type="component" value="Unassembled WGS sequence"/>
</dbReference>
<name>A0A1E4RDS5_9ASCO</name>
<reference evidence="4" key="1">
    <citation type="submission" date="2016-05" db="EMBL/GenBank/DDBJ databases">
        <title>Comparative genomics of biotechnologically important yeasts.</title>
        <authorList>
            <consortium name="DOE Joint Genome Institute"/>
            <person name="Riley R."/>
            <person name="Haridas S."/>
            <person name="Wolfe K.H."/>
            <person name="Lopes M.R."/>
            <person name="Hittinger C.T."/>
            <person name="Goker M."/>
            <person name="Salamov A."/>
            <person name="Wisecaver J."/>
            <person name="Long T.M."/>
            <person name="Aerts A.L."/>
            <person name="Barry K."/>
            <person name="Choi C."/>
            <person name="Clum A."/>
            <person name="Coughlan A.Y."/>
            <person name="Deshpande S."/>
            <person name="Douglass A.P."/>
            <person name="Hanson S.J."/>
            <person name="Klenk H.-P."/>
            <person name="Labutti K."/>
            <person name="Lapidus A."/>
            <person name="Lindquist E."/>
            <person name="Lipzen A."/>
            <person name="Meier-Kolthoff J.P."/>
            <person name="Ohm R.A."/>
            <person name="Otillar R.P."/>
            <person name="Pangilinan J."/>
            <person name="Peng Y."/>
            <person name="Rokas A."/>
            <person name="Rosa C.A."/>
            <person name="Scheuner C."/>
            <person name="Sibirny A.A."/>
            <person name="Slot J.C."/>
            <person name="Stielow J.B."/>
            <person name="Sun H."/>
            <person name="Kurtzman C.P."/>
            <person name="Blackwell M."/>
            <person name="Grigoriev I.V."/>
            <person name="Jeffries T.W."/>
        </authorList>
    </citation>
    <scope>NUCLEOTIDE SEQUENCE [LARGE SCALE GENOMIC DNA]</scope>
    <source>
        <strain evidence="4">NRRL Y-1933</strain>
    </source>
</reference>
<dbReference type="InterPro" id="IPR035969">
    <property type="entry name" value="Rab-GAP_TBC_sf"/>
</dbReference>
<dbReference type="OrthoDB" id="27140at2759"/>
<dbReference type="Gene3D" id="1.10.8.270">
    <property type="entry name" value="putative rabgap domain of human tbc1 domain family member 14 like domains"/>
    <property type="match status" value="1"/>
</dbReference>
<dbReference type="GeneID" id="30997876"/>
<dbReference type="PROSITE" id="PS50086">
    <property type="entry name" value="TBC_RABGAP"/>
    <property type="match status" value="1"/>
</dbReference>
<evidence type="ECO:0000259" key="2">
    <source>
        <dbReference type="PROSITE" id="PS50086"/>
    </source>
</evidence>
<dbReference type="RefSeq" id="XP_020074332.1">
    <property type="nucleotide sequence ID" value="XM_020223327.1"/>
</dbReference>
<feature type="domain" description="Rab-GAP TBC" evidence="2">
    <location>
        <begin position="155"/>
        <end position="354"/>
    </location>
</feature>
<dbReference type="InterPro" id="IPR000195">
    <property type="entry name" value="Rab-GAP-TBC_dom"/>
</dbReference>
<feature type="compositionally biased region" description="Pro residues" evidence="1">
    <location>
        <begin position="462"/>
        <end position="473"/>
    </location>
</feature>
<dbReference type="PANTHER" id="PTHR22957">
    <property type="entry name" value="TBC1 DOMAIN FAMILY MEMBER GTPASE-ACTIVATING PROTEIN"/>
    <property type="match status" value="1"/>
</dbReference>
<evidence type="ECO:0000256" key="1">
    <source>
        <dbReference type="SAM" id="MobiDB-lite"/>
    </source>
</evidence>
<organism evidence="3 4">
    <name type="scientific">Hyphopichia burtonii NRRL Y-1933</name>
    <dbReference type="NCBI Taxonomy" id="984485"/>
    <lineage>
        <taxon>Eukaryota</taxon>
        <taxon>Fungi</taxon>
        <taxon>Dikarya</taxon>
        <taxon>Ascomycota</taxon>
        <taxon>Saccharomycotina</taxon>
        <taxon>Pichiomycetes</taxon>
        <taxon>Debaryomycetaceae</taxon>
        <taxon>Hyphopichia</taxon>
    </lineage>
</organism>
<feature type="region of interest" description="Disordered" evidence="1">
    <location>
        <begin position="443"/>
        <end position="478"/>
    </location>
</feature>
<protein>
    <submittedName>
        <fullName evidence="3">Putative GTPase-activating protein</fullName>
    </submittedName>
</protein>
<feature type="compositionally biased region" description="Low complexity" evidence="1">
    <location>
        <begin position="141"/>
        <end position="160"/>
    </location>
</feature>
<dbReference type="STRING" id="984485.A0A1E4RDS5"/>
<dbReference type="SUPFAM" id="SSF47923">
    <property type="entry name" value="Ypt/Rab-GAP domain of gyp1p"/>
    <property type="match status" value="2"/>
</dbReference>
<proteinExistence type="predicted"/>
<dbReference type="GO" id="GO:0005096">
    <property type="term" value="F:GTPase activator activity"/>
    <property type="evidence" value="ECO:0007669"/>
    <property type="project" value="TreeGrafter"/>
</dbReference>
<evidence type="ECO:0000313" key="3">
    <source>
        <dbReference type="EMBL" id="ODV65265.1"/>
    </source>
</evidence>
<dbReference type="PANTHER" id="PTHR22957:SF27">
    <property type="entry name" value="TBC1 DOMAIN FAMILY MEMBER 13"/>
    <property type="match status" value="1"/>
</dbReference>
<sequence>MIKENEIISKVLLTIAQYKGNVSSFKNAICEGEYTPDHTKNFTRSLIWKTCLITETLKIKEWDSKLSDSRVIYHKLTKNEEMIVPWWDLDTDNTYYQTKELVRKSSVSRKLSLRRKAPMKKQSLVRVNGVADPLSSQTSLVSASLSPSSSKSATPVPSSLRSDPEQDLELLQSIIMDIDRIFPGDEFFHSNNPQSLPVKRELIQILYVWSKCNPQVGYKQGIHEILGLIYINLYNESIHIPSTNTISTDDLKILSLYDIRYLSHDMFTIFNKFMIQTGIASRFYENESVLWKSIEEFNINLMKVDQLIHYNLITKLKLESQLWIIRYLRLLLLRELGNDHSLTILLWDKLISSIPDLIIFIIIILLIQIKTDLITCDFSESLSLLLHYPISEKQFCASHINNMFKYAVKLYEKRDQDLKLYELGLKLNSKYNPNLKIQMSYNGTSQSRKSGESIGFSSPSPSLSPAPSAPNPDPRAEKMAFEKYRLEMRLKKKAQSLMRP</sequence>
<dbReference type="GO" id="GO:0006886">
    <property type="term" value="P:intracellular protein transport"/>
    <property type="evidence" value="ECO:0007669"/>
    <property type="project" value="TreeGrafter"/>
</dbReference>
<keyword evidence="4" id="KW-1185">Reference proteome</keyword>
<dbReference type="EMBL" id="KV454545">
    <property type="protein sequence ID" value="ODV65265.1"/>
    <property type="molecule type" value="Genomic_DNA"/>
</dbReference>
<evidence type="ECO:0000313" key="4">
    <source>
        <dbReference type="Proteomes" id="UP000095085"/>
    </source>
</evidence>
<dbReference type="Gene3D" id="1.10.472.80">
    <property type="entry name" value="Ypt/Rab-GAP domain of gyp1p, domain 3"/>
    <property type="match status" value="1"/>
</dbReference>
<dbReference type="Pfam" id="PF00566">
    <property type="entry name" value="RabGAP-TBC"/>
    <property type="match status" value="1"/>
</dbReference>
<dbReference type="AlphaFoldDB" id="A0A1E4RDS5"/>
<accession>A0A1E4RDS5</accession>
<dbReference type="SMART" id="SM00164">
    <property type="entry name" value="TBC"/>
    <property type="match status" value="1"/>
</dbReference>